<dbReference type="NCBIfam" id="TIGR02453">
    <property type="entry name" value="TIGR02453 family protein"/>
    <property type="match status" value="1"/>
</dbReference>
<dbReference type="PANTHER" id="PTHR36452">
    <property type="entry name" value="CHROMOSOME 12, WHOLE GENOME SHOTGUN SEQUENCE"/>
    <property type="match status" value="1"/>
</dbReference>
<evidence type="ECO:0000313" key="1">
    <source>
        <dbReference type="EMBL" id="MBM7813639.1"/>
    </source>
</evidence>
<dbReference type="PANTHER" id="PTHR36452:SF1">
    <property type="entry name" value="DUF2461 DOMAIN-CONTAINING PROTEIN"/>
    <property type="match status" value="1"/>
</dbReference>
<accession>A0ABS2SBP4</accession>
<dbReference type="Proteomes" id="UP001195724">
    <property type="component" value="Unassembled WGS sequence"/>
</dbReference>
<dbReference type="EMBL" id="JAFBCL010000001">
    <property type="protein sequence ID" value="MBM7813639.1"/>
    <property type="molecule type" value="Genomic_DNA"/>
</dbReference>
<gene>
    <name evidence="1" type="ORF">JOE68_004504</name>
</gene>
<dbReference type="InterPro" id="IPR012808">
    <property type="entry name" value="CHP02453"/>
</dbReference>
<evidence type="ECO:0000313" key="2">
    <source>
        <dbReference type="Proteomes" id="UP001195724"/>
    </source>
</evidence>
<organism evidence="1 2">
    <name type="scientific">Saccharothrix algeriensis</name>
    <dbReference type="NCBI Taxonomy" id="173560"/>
    <lineage>
        <taxon>Bacteria</taxon>
        <taxon>Bacillati</taxon>
        <taxon>Actinomycetota</taxon>
        <taxon>Actinomycetes</taxon>
        <taxon>Pseudonocardiales</taxon>
        <taxon>Pseudonocardiaceae</taxon>
        <taxon>Saccharothrix</taxon>
    </lineage>
</organism>
<keyword evidence="2" id="KW-1185">Reference proteome</keyword>
<proteinExistence type="predicted"/>
<reference evidence="1 2" key="1">
    <citation type="submission" date="2021-01" db="EMBL/GenBank/DDBJ databases">
        <title>Sequencing the genomes of 1000 actinobacteria strains.</title>
        <authorList>
            <person name="Klenk H.-P."/>
        </authorList>
    </citation>
    <scope>NUCLEOTIDE SEQUENCE [LARGE SCALE GENOMIC DNA]</scope>
    <source>
        <strain evidence="1 2">DSM 44581</strain>
    </source>
</reference>
<dbReference type="RefSeq" id="WP_204844247.1">
    <property type="nucleotide sequence ID" value="NZ_JAFBCL010000001.1"/>
</dbReference>
<dbReference type="PIRSF" id="PIRSF028451">
    <property type="entry name" value="UCP028451"/>
    <property type="match status" value="1"/>
</dbReference>
<name>A0ABS2SBP4_9PSEU</name>
<dbReference type="InterPro" id="IPR015996">
    <property type="entry name" value="UCP028451"/>
</dbReference>
<sequence>MDFTGFGEHAIDFFDGLEVDNSKAYWEDNKHVYLSDVRAPMEALVAALEPEFGKAKVFRPYRDVRFSKDKTPYKDYCGAVVELGRGGGAHYVEVGPEGLFVAGGSFAMATDQLARFRESVADDVRGKALEKVLAKLTRAGWEIRGARLKRAPRGVDPAHPRIELLKHKRLYVAKVWPPDDVLHEPGCLDRVLRGWREVNPLVDWCADHIGLTEVGFRR</sequence>
<comment type="caution">
    <text evidence="1">The sequence shown here is derived from an EMBL/GenBank/DDBJ whole genome shotgun (WGS) entry which is preliminary data.</text>
</comment>
<protein>
    <submittedName>
        <fullName evidence="1">Uncharacterized protein (TIGR02453 family)</fullName>
    </submittedName>
</protein>
<dbReference type="Pfam" id="PF09365">
    <property type="entry name" value="DUF2461"/>
    <property type="match status" value="1"/>
</dbReference>